<evidence type="ECO:0000256" key="1">
    <source>
        <dbReference type="SAM" id="Phobius"/>
    </source>
</evidence>
<reference evidence="2 3" key="1">
    <citation type="submission" date="2022-11" db="EMBL/GenBank/DDBJ databases">
        <title>Mucor velutinosus strain NIH1002 WGS.</title>
        <authorList>
            <person name="Subramanian P."/>
            <person name="Mullikin J.C."/>
            <person name="Segre J.A."/>
            <person name="Zelazny A.M."/>
        </authorList>
    </citation>
    <scope>NUCLEOTIDE SEQUENCE [LARGE SCALE GENOMIC DNA]</scope>
    <source>
        <strain evidence="2 3">NIH1002</strain>
    </source>
</reference>
<comment type="caution">
    <text evidence="2">The sequence shown here is derived from an EMBL/GenBank/DDBJ whole genome shotgun (WGS) entry which is preliminary data.</text>
</comment>
<keyword evidence="1" id="KW-0812">Transmembrane</keyword>
<feature type="transmembrane region" description="Helical" evidence="1">
    <location>
        <begin position="134"/>
        <end position="155"/>
    </location>
</feature>
<name>A0AAN7HXW3_9FUNG</name>
<dbReference type="EMBL" id="JASEJX010000021">
    <property type="protein sequence ID" value="KAK4512528.1"/>
    <property type="molecule type" value="Genomic_DNA"/>
</dbReference>
<sequence length="156" mass="16577">MPGASSKPDKVDAHANFANVKLSTMTKSNLVICVGIQLSLLSSVTLICHVALSEGREGIGVSGDGSGCLSPAHQSGAPLSESAPPPMDTLGVRVQQKKVAMAPKTQIKKKKNTHNLECALDRQQQQQGRRRMRFCWLVLLVAASDFTVLLAGSTVL</sequence>
<dbReference type="RefSeq" id="XP_064679194.1">
    <property type="nucleotide sequence ID" value="XM_064822594.1"/>
</dbReference>
<keyword evidence="1" id="KW-0472">Membrane</keyword>
<feature type="transmembrane region" description="Helical" evidence="1">
    <location>
        <begin position="29"/>
        <end position="52"/>
    </location>
</feature>
<evidence type="ECO:0000313" key="2">
    <source>
        <dbReference type="EMBL" id="KAK4512528.1"/>
    </source>
</evidence>
<gene>
    <name evidence="2" type="ORF">ATC70_003230</name>
</gene>
<protein>
    <submittedName>
        <fullName evidence="2">Uncharacterized protein</fullName>
    </submittedName>
</protein>
<accession>A0AAN7HXW3</accession>
<proteinExistence type="predicted"/>
<dbReference type="Proteomes" id="UP001304243">
    <property type="component" value="Unassembled WGS sequence"/>
</dbReference>
<dbReference type="GeneID" id="89946932"/>
<organism evidence="2 3">
    <name type="scientific">Mucor velutinosus</name>
    <dbReference type="NCBI Taxonomy" id="708070"/>
    <lineage>
        <taxon>Eukaryota</taxon>
        <taxon>Fungi</taxon>
        <taxon>Fungi incertae sedis</taxon>
        <taxon>Mucoromycota</taxon>
        <taxon>Mucoromycotina</taxon>
        <taxon>Mucoromycetes</taxon>
        <taxon>Mucorales</taxon>
        <taxon>Mucorineae</taxon>
        <taxon>Mucoraceae</taxon>
        <taxon>Mucor</taxon>
    </lineage>
</organism>
<keyword evidence="3" id="KW-1185">Reference proteome</keyword>
<keyword evidence="1" id="KW-1133">Transmembrane helix</keyword>
<dbReference type="AlphaFoldDB" id="A0AAN7HXW3"/>
<evidence type="ECO:0000313" key="3">
    <source>
        <dbReference type="Proteomes" id="UP001304243"/>
    </source>
</evidence>